<dbReference type="AlphaFoldDB" id="A0A0A9AZN7"/>
<protein>
    <submittedName>
        <fullName evidence="1">Uncharacterized protein</fullName>
    </submittedName>
</protein>
<name>A0A0A9AZN7_ARUDO</name>
<dbReference type="EMBL" id="GBRH01240711">
    <property type="protein sequence ID" value="JAD57184.1"/>
    <property type="molecule type" value="Transcribed_RNA"/>
</dbReference>
<organism evidence="1">
    <name type="scientific">Arundo donax</name>
    <name type="common">Giant reed</name>
    <name type="synonym">Donax arundinaceus</name>
    <dbReference type="NCBI Taxonomy" id="35708"/>
    <lineage>
        <taxon>Eukaryota</taxon>
        <taxon>Viridiplantae</taxon>
        <taxon>Streptophyta</taxon>
        <taxon>Embryophyta</taxon>
        <taxon>Tracheophyta</taxon>
        <taxon>Spermatophyta</taxon>
        <taxon>Magnoliopsida</taxon>
        <taxon>Liliopsida</taxon>
        <taxon>Poales</taxon>
        <taxon>Poaceae</taxon>
        <taxon>PACMAD clade</taxon>
        <taxon>Arundinoideae</taxon>
        <taxon>Arundineae</taxon>
        <taxon>Arundo</taxon>
    </lineage>
</organism>
<reference evidence="1" key="2">
    <citation type="journal article" date="2015" name="Data Brief">
        <title>Shoot transcriptome of the giant reed, Arundo donax.</title>
        <authorList>
            <person name="Barrero R.A."/>
            <person name="Guerrero F.D."/>
            <person name="Moolhuijzen P."/>
            <person name="Goolsby J.A."/>
            <person name="Tidwell J."/>
            <person name="Bellgard S.E."/>
            <person name="Bellgard M.I."/>
        </authorList>
    </citation>
    <scope>NUCLEOTIDE SEQUENCE</scope>
    <source>
        <tissue evidence="1">Shoot tissue taken approximately 20 cm above the soil surface</tissue>
    </source>
</reference>
<evidence type="ECO:0000313" key="1">
    <source>
        <dbReference type="EMBL" id="JAD57184.1"/>
    </source>
</evidence>
<accession>A0A0A9AZN7</accession>
<proteinExistence type="predicted"/>
<sequence>MHPFWYPRLILRPSPVTELWSNVESSKQTFIAVDHHRLSCRRPLQLELAAAESAPLYSTVDQAAIIDGDDHGRRCSASAMDGHPRHMEGLGGLIRGLGEHQNGEAASHGVRCCKELDQESPETKIRVGAWEFGSWN</sequence>
<reference evidence="1" key="1">
    <citation type="submission" date="2014-09" db="EMBL/GenBank/DDBJ databases">
        <authorList>
            <person name="Magalhaes I.L.F."/>
            <person name="Oliveira U."/>
            <person name="Santos F.R."/>
            <person name="Vidigal T.H.D.A."/>
            <person name="Brescovit A.D."/>
            <person name="Santos A.J."/>
        </authorList>
    </citation>
    <scope>NUCLEOTIDE SEQUENCE</scope>
    <source>
        <tissue evidence="1">Shoot tissue taken approximately 20 cm above the soil surface</tissue>
    </source>
</reference>